<gene>
    <name evidence="4" type="ORF">V1264_015376</name>
</gene>
<feature type="domain" description="Sialate O-acetylesterase" evidence="3">
    <location>
        <begin position="131"/>
        <end position="348"/>
    </location>
</feature>
<dbReference type="Proteomes" id="UP001374579">
    <property type="component" value="Unassembled WGS sequence"/>
</dbReference>
<dbReference type="AlphaFoldDB" id="A0AAN9BLL7"/>
<protein>
    <recommendedName>
        <fullName evidence="3">Sialate O-acetylesterase domain-containing protein</fullName>
    </recommendedName>
</protein>
<comment type="caution">
    <text evidence="4">The sequence shown here is derived from an EMBL/GenBank/DDBJ whole genome shotgun (WGS) entry which is preliminary data.</text>
</comment>
<dbReference type="GO" id="GO:0001681">
    <property type="term" value="F:sialate O-acetylesterase activity"/>
    <property type="evidence" value="ECO:0007669"/>
    <property type="project" value="InterPro"/>
</dbReference>
<reference evidence="4 5" key="1">
    <citation type="submission" date="2024-02" db="EMBL/GenBank/DDBJ databases">
        <title>Chromosome-scale genome assembly of the rough periwinkle Littorina saxatilis.</title>
        <authorList>
            <person name="De Jode A."/>
            <person name="Faria R."/>
            <person name="Formenti G."/>
            <person name="Sims Y."/>
            <person name="Smith T.P."/>
            <person name="Tracey A."/>
            <person name="Wood J.M.D."/>
            <person name="Zagrodzka Z.B."/>
            <person name="Johannesson K."/>
            <person name="Butlin R.K."/>
            <person name="Leder E.H."/>
        </authorList>
    </citation>
    <scope>NUCLEOTIDE SEQUENCE [LARGE SCALE GENOMIC DNA]</scope>
    <source>
        <strain evidence="4">Snail1</strain>
        <tissue evidence="4">Muscle</tissue>
    </source>
</reference>
<evidence type="ECO:0000256" key="2">
    <source>
        <dbReference type="SAM" id="SignalP"/>
    </source>
</evidence>
<evidence type="ECO:0000313" key="4">
    <source>
        <dbReference type="EMBL" id="KAK7107444.1"/>
    </source>
</evidence>
<feature type="signal peptide" evidence="2">
    <location>
        <begin position="1"/>
        <end position="17"/>
    </location>
</feature>
<proteinExistence type="predicted"/>
<evidence type="ECO:0000256" key="1">
    <source>
        <dbReference type="ARBA" id="ARBA00022801"/>
    </source>
</evidence>
<organism evidence="4 5">
    <name type="scientific">Littorina saxatilis</name>
    <dbReference type="NCBI Taxonomy" id="31220"/>
    <lineage>
        <taxon>Eukaryota</taxon>
        <taxon>Metazoa</taxon>
        <taxon>Spiralia</taxon>
        <taxon>Lophotrochozoa</taxon>
        <taxon>Mollusca</taxon>
        <taxon>Gastropoda</taxon>
        <taxon>Caenogastropoda</taxon>
        <taxon>Littorinimorpha</taxon>
        <taxon>Littorinoidea</taxon>
        <taxon>Littorinidae</taxon>
        <taxon>Littorina</taxon>
    </lineage>
</organism>
<dbReference type="Pfam" id="PF03629">
    <property type="entry name" value="SASA"/>
    <property type="match status" value="1"/>
</dbReference>
<dbReference type="GO" id="GO:0005975">
    <property type="term" value="P:carbohydrate metabolic process"/>
    <property type="evidence" value="ECO:0007669"/>
    <property type="project" value="TreeGrafter"/>
</dbReference>
<dbReference type="SUPFAM" id="SSF52266">
    <property type="entry name" value="SGNH hydrolase"/>
    <property type="match status" value="1"/>
</dbReference>
<name>A0AAN9BLL7_9CAEN</name>
<dbReference type="InterPro" id="IPR005181">
    <property type="entry name" value="SASA"/>
</dbReference>
<evidence type="ECO:0000313" key="5">
    <source>
        <dbReference type="Proteomes" id="UP001374579"/>
    </source>
</evidence>
<dbReference type="PANTHER" id="PTHR22901:SF0">
    <property type="entry name" value="SIALATE O-ACETYLESTERASE"/>
    <property type="match status" value="1"/>
</dbReference>
<dbReference type="PANTHER" id="PTHR22901">
    <property type="entry name" value="SIALATE O-ACETYLESTERASE"/>
    <property type="match status" value="1"/>
</dbReference>
<dbReference type="EMBL" id="JBAMIC010000004">
    <property type="protein sequence ID" value="KAK7107444.1"/>
    <property type="molecule type" value="Genomic_DNA"/>
</dbReference>
<dbReference type="Gene3D" id="3.40.50.1110">
    <property type="entry name" value="SGNH hydrolase"/>
    <property type="match status" value="1"/>
</dbReference>
<accession>A0AAN9BLL7</accession>
<keyword evidence="5" id="KW-1185">Reference proteome</keyword>
<dbReference type="InterPro" id="IPR039329">
    <property type="entry name" value="SIAE"/>
</dbReference>
<feature type="chain" id="PRO_5042859484" description="Sialate O-acetylesterase domain-containing protein" evidence="2">
    <location>
        <begin position="18"/>
        <end position="565"/>
    </location>
</feature>
<evidence type="ECO:0000259" key="3">
    <source>
        <dbReference type="Pfam" id="PF03629"/>
    </source>
</evidence>
<dbReference type="InterPro" id="IPR036514">
    <property type="entry name" value="SGNH_hydro_sf"/>
</dbReference>
<sequence length="565" mass="61764">MKIVFALFACFACSSTAQNVVRMQEEESGGEGSRSEGRTGFAFATYYNSHMVLQQAPQQAVVWGIHPDVGDRIIVKVAELQHSYSADVRQGPDTGVWSVTLDPIAAGGPYTITAYADDGSTISITDVLFGDVWVCSGQSNMQFSTDQIYNASQELNASSQYTDIRLFTVAMRTSTTPLYDLSAIAEPWSLPNATTVGKSPFNYFSAVCWLFGKGLYKELGYPIGLIDTTWGGTPVEAWSSPVALARCGLEDTVTDSAVSYRTSPREDGTTDVDGPGSNSQLWNAMVYPLLNMTVYGAIWYQGEADASEPKMHHYNCTFPAMIDDWRTNFAAASQQTKPDFPFGFVQLSGNSPDPTVVVGFPDIRWHQTADFGYTPNPRMTNVFMAVSMDLPDFNSPYGSVHPRDKQDVAERLLLSGLRVAYNKGSEPTQGPRPVSVVQQGDTVAVTYSASNSGDNIRVKSRNGFEFCCSWNGKAECTPKNSWWLPAPIISTDPTTLSLDGSVCGADQFIVGLRYAWHESPCVFKHCAVYSTSNDLPAPPFITIKPQSSGTAFTYTIDWSKPQLIP</sequence>
<keyword evidence="2" id="KW-0732">Signal</keyword>
<keyword evidence="1" id="KW-0378">Hydrolase</keyword>